<feature type="binding site" description="axial binding residue" evidence="12">
    <location>
        <position position="265"/>
    </location>
    <ligand>
        <name>heme b</name>
        <dbReference type="ChEBI" id="CHEBI:60344"/>
        <label>1</label>
    </ligand>
    <ligandPart>
        <name>Fe</name>
        <dbReference type="ChEBI" id="CHEBI:18248"/>
    </ligandPart>
</feature>
<evidence type="ECO:0000256" key="4">
    <source>
        <dbReference type="ARBA" id="ARBA00022617"/>
    </source>
</evidence>
<keyword evidence="9 13" id="KW-1133">Transmembrane helix</keyword>
<dbReference type="PANTHER" id="PTHR23130">
    <property type="entry name" value="CYTOCHROME B561 AND DOMON DOMAIN-CONTAINING PROTEIN"/>
    <property type="match status" value="1"/>
</dbReference>
<comment type="caution">
    <text evidence="17">The sequence shown here is derived from an EMBL/GenBank/DDBJ whole genome shotgun (WGS) entry which is preliminary data.</text>
</comment>
<keyword evidence="7 14" id="KW-0732">Signal</keyword>
<evidence type="ECO:0000256" key="3">
    <source>
        <dbReference type="ARBA" id="ARBA00022448"/>
    </source>
</evidence>
<evidence type="ECO:0000256" key="14">
    <source>
        <dbReference type="SAM" id="SignalP"/>
    </source>
</evidence>
<evidence type="ECO:0000313" key="18">
    <source>
        <dbReference type="Proteomes" id="UP000436088"/>
    </source>
</evidence>
<evidence type="ECO:0000256" key="1">
    <source>
        <dbReference type="ARBA" id="ARBA00001970"/>
    </source>
</evidence>
<evidence type="ECO:0000259" key="16">
    <source>
        <dbReference type="PROSITE" id="PS50939"/>
    </source>
</evidence>
<dbReference type="PANTHER" id="PTHR23130:SF203">
    <property type="entry name" value="CYTOCHROME B561 AND DOMON DOMAIN-CONTAINING PROTEIN"/>
    <property type="match status" value="1"/>
</dbReference>
<evidence type="ECO:0000256" key="7">
    <source>
        <dbReference type="ARBA" id="ARBA00022729"/>
    </source>
</evidence>
<feature type="binding site" description="axial binding residue" evidence="12">
    <location>
        <position position="301"/>
    </location>
    <ligand>
        <name>heme b</name>
        <dbReference type="ChEBI" id="CHEBI:60344"/>
        <label>1</label>
    </ligand>
    <ligandPart>
        <name>Fe</name>
        <dbReference type="ChEBI" id="CHEBI:18248"/>
    </ligandPart>
</feature>
<organism evidence="17 18">
    <name type="scientific">Hibiscus syriacus</name>
    <name type="common">Rose of Sharon</name>
    <dbReference type="NCBI Taxonomy" id="106335"/>
    <lineage>
        <taxon>Eukaryota</taxon>
        <taxon>Viridiplantae</taxon>
        <taxon>Streptophyta</taxon>
        <taxon>Embryophyta</taxon>
        <taxon>Tracheophyta</taxon>
        <taxon>Spermatophyta</taxon>
        <taxon>Magnoliopsida</taxon>
        <taxon>eudicotyledons</taxon>
        <taxon>Gunneridae</taxon>
        <taxon>Pentapetalae</taxon>
        <taxon>rosids</taxon>
        <taxon>malvids</taxon>
        <taxon>Malvales</taxon>
        <taxon>Malvaceae</taxon>
        <taxon>Malvoideae</taxon>
        <taxon>Hibiscus</taxon>
    </lineage>
</organism>
<feature type="transmembrane region" description="Helical" evidence="13">
    <location>
        <begin position="297"/>
        <end position="317"/>
    </location>
</feature>
<evidence type="ECO:0000256" key="5">
    <source>
        <dbReference type="ARBA" id="ARBA00022692"/>
    </source>
</evidence>
<feature type="binding site" description="axial binding residue" evidence="12">
    <location>
        <position position="196"/>
    </location>
    <ligand>
        <name>heme b</name>
        <dbReference type="ChEBI" id="CHEBI:60344"/>
        <label>1</label>
    </ligand>
    <ligandPart>
        <name>Fe</name>
        <dbReference type="ChEBI" id="CHEBI:18248"/>
    </ligandPart>
</feature>
<feature type="binding site" description="axial binding residue" evidence="12">
    <location>
        <position position="232"/>
    </location>
    <ligand>
        <name>heme b</name>
        <dbReference type="ChEBI" id="CHEBI:60344"/>
        <label>1</label>
    </ligand>
    <ligandPart>
        <name>Fe</name>
        <dbReference type="ChEBI" id="CHEBI:18248"/>
    </ligandPart>
</feature>
<feature type="domain" description="Cytochrome b561" evidence="16">
    <location>
        <begin position="159"/>
        <end position="356"/>
    </location>
</feature>
<comment type="cofactor">
    <cofactor evidence="1">
        <name>heme b</name>
        <dbReference type="ChEBI" id="CHEBI:60344"/>
    </cofactor>
</comment>
<dbReference type="InterPro" id="IPR045265">
    <property type="entry name" value="AIR12_DOMON"/>
</dbReference>
<comment type="subcellular location">
    <subcellularLocation>
        <location evidence="2">Membrane</location>
        <topology evidence="2">Multi-pass membrane protein</topology>
    </subcellularLocation>
</comment>
<dbReference type="AlphaFoldDB" id="A0A6A3AK95"/>
<evidence type="ECO:0000256" key="9">
    <source>
        <dbReference type="ARBA" id="ARBA00022989"/>
    </source>
</evidence>
<keyword evidence="4" id="KW-0349">Heme</keyword>
<feature type="transmembrane region" description="Helical" evidence="13">
    <location>
        <begin position="227"/>
        <end position="248"/>
    </location>
</feature>
<dbReference type="Pfam" id="PF03188">
    <property type="entry name" value="Cytochrom_B561"/>
    <property type="match status" value="1"/>
</dbReference>
<reference evidence="17" key="1">
    <citation type="submission" date="2019-09" db="EMBL/GenBank/DDBJ databases">
        <title>Draft genome information of white flower Hibiscus syriacus.</title>
        <authorList>
            <person name="Kim Y.-M."/>
        </authorList>
    </citation>
    <scope>NUCLEOTIDE SEQUENCE [LARGE SCALE GENOMIC DNA]</scope>
    <source>
        <strain evidence="17">YM2019G1</strain>
    </source>
</reference>
<feature type="chain" id="PRO_5025349800" evidence="14">
    <location>
        <begin position="19"/>
        <end position="367"/>
    </location>
</feature>
<dbReference type="SMART" id="SM00665">
    <property type="entry name" value="B561"/>
    <property type="match status" value="1"/>
</dbReference>
<dbReference type="CDD" id="cd08760">
    <property type="entry name" value="Cyt_b561_FRRS1_like"/>
    <property type="match status" value="1"/>
</dbReference>
<feature type="transmembrane region" description="Helical" evidence="13">
    <location>
        <begin position="197"/>
        <end position="215"/>
    </location>
</feature>
<keyword evidence="18" id="KW-1185">Reference proteome</keyword>
<comment type="function">
    <text evidence="11">May act as a catecholamine-responsive trans-membrane electron transporter.</text>
</comment>
<feature type="transmembrane region" description="Helical" evidence="13">
    <location>
        <begin position="329"/>
        <end position="347"/>
    </location>
</feature>
<evidence type="ECO:0000256" key="2">
    <source>
        <dbReference type="ARBA" id="ARBA00004141"/>
    </source>
</evidence>
<dbReference type="GO" id="GO:0016020">
    <property type="term" value="C:membrane"/>
    <property type="evidence" value="ECO:0007669"/>
    <property type="project" value="UniProtKB-SubCell"/>
</dbReference>
<dbReference type="PROSITE" id="PS50836">
    <property type="entry name" value="DOMON"/>
    <property type="match status" value="1"/>
</dbReference>
<dbReference type="PIRSF" id="PIRSF037471">
    <property type="entry name" value="UCP037471"/>
    <property type="match status" value="1"/>
</dbReference>
<name>A0A6A3AK95_HIBSY</name>
<evidence type="ECO:0000313" key="17">
    <source>
        <dbReference type="EMBL" id="KAE8703927.1"/>
    </source>
</evidence>
<dbReference type="GO" id="GO:0046872">
    <property type="term" value="F:metal ion binding"/>
    <property type="evidence" value="ECO:0007669"/>
    <property type="project" value="UniProtKB-KW"/>
</dbReference>
<accession>A0A6A3AK95</accession>
<gene>
    <name evidence="17" type="ORF">F3Y22_tig00110462pilonHSYRG00362</name>
</gene>
<dbReference type="InterPro" id="IPR017214">
    <property type="entry name" value="UCP037471"/>
</dbReference>
<keyword evidence="3" id="KW-0813">Transport</keyword>
<evidence type="ECO:0000256" key="6">
    <source>
        <dbReference type="ARBA" id="ARBA00022723"/>
    </source>
</evidence>
<evidence type="ECO:0000256" key="11">
    <source>
        <dbReference type="ARBA" id="ARBA00053871"/>
    </source>
</evidence>
<dbReference type="InterPro" id="IPR005018">
    <property type="entry name" value="DOMON_domain"/>
</dbReference>
<dbReference type="InterPro" id="IPR006593">
    <property type="entry name" value="Cyt_b561/ferric_Rdtase_TM"/>
</dbReference>
<evidence type="ECO:0000256" key="8">
    <source>
        <dbReference type="ARBA" id="ARBA00022982"/>
    </source>
</evidence>
<dbReference type="Proteomes" id="UP000436088">
    <property type="component" value="Unassembled WGS sequence"/>
</dbReference>
<feature type="transmembrane region" description="Helical" evidence="13">
    <location>
        <begin position="268"/>
        <end position="285"/>
    </location>
</feature>
<dbReference type="FunFam" id="1.20.120.1770:FF:000007">
    <property type="entry name" value="Cytochrome b561 and DOMON domain-containing protein"/>
    <property type="match status" value="1"/>
</dbReference>
<keyword evidence="10 13" id="KW-0472">Membrane</keyword>
<evidence type="ECO:0000256" key="12">
    <source>
        <dbReference type="PIRSR" id="PIRSR037471-1"/>
    </source>
</evidence>
<protein>
    <submittedName>
        <fullName evidence="17">Cytochrome b561 and DOMON domain-containing protein</fullName>
    </submittedName>
</protein>
<keyword evidence="6 12" id="KW-0479">Metal-binding</keyword>
<dbReference type="Pfam" id="PF04526">
    <property type="entry name" value="DUF568"/>
    <property type="match status" value="1"/>
</dbReference>
<feature type="signal peptide" evidence="14">
    <location>
        <begin position="1"/>
        <end position="18"/>
    </location>
</feature>
<keyword evidence="12" id="KW-0408">Iron</keyword>
<evidence type="ECO:0000256" key="10">
    <source>
        <dbReference type="ARBA" id="ARBA00023136"/>
    </source>
</evidence>
<evidence type="ECO:0000256" key="13">
    <source>
        <dbReference type="SAM" id="Phobius"/>
    </source>
</evidence>
<dbReference type="EMBL" id="VEPZ02000996">
    <property type="protein sequence ID" value="KAE8703927.1"/>
    <property type="molecule type" value="Genomic_DNA"/>
</dbReference>
<dbReference type="CDD" id="cd09629">
    <property type="entry name" value="DOMON_CIL1_like"/>
    <property type="match status" value="1"/>
</dbReference>
<dbReference type="PROSITE" id="PS50939">
    <property type="entry name" value="CYTOCHROME_B561"/>
    <property type="match status" value="1"/>
</dbReference>
<feature type="domain" description="DOMON" evidence="15">
    <location>
        <begin position="36"/>
        <end position="150"/>
    </location>
</feature>
<dbReference type="Gene3D" id="1.20.120.1770">
    <property type="match status" value="1"/>
</dbReference>
<sequence>MPAGFFLGFIVFCPNCLSQTFSNNRQYANCTDLPALNSYLHWTYNEQAGTVEIAFRHTGTTSSQWSAWGINPSGPRMVGTQALVAFVNSSGVAQAFTTSIDSLGPSMQQTDLSFPVPSLSATFENNGMTIFAVLSISQNLLSTSQVWQEGRVSNGQIQPHSTTGANVQSAGSINFLTGASGGSSSAGSRTRRRNVHGVLNTVSWGILMPLGAITARYMKVFKSADPAWFYLHVACQSSAYVVGVAGWATGIKLGSDSSGVTYNPHRTIGIILFCFGTLQVFALLLRPNKDHKYRLYWNIYHHLIGYSVIILSIVNIFEGFDILNPDDKWERIYIGILIFLVFWPRYWKLSLGTLLSGGRRRISTLTP</sequence>
<keyword evidence="8" id="KW-0249">Electron transport</keyword>
<evidence type="ECO:0000259" key="15">
    <source>
        <dbReference type="PROSITE" id="PS50836"/>
    </source>
</evidence>
<proteinExistence type="predicted"/>
<keyword evidence="5 13" id="KW-0812">Transmembrane</keyword>